<comment type="catalytic activity">
    <reaction evidence="8">
        <text>(7R,8S)-8-amino-7-(carboxyamino)nonanoate + ATP = (4R,5S)-dethiobiotin + ADP + phosphate + H(+)</text>
        <dbReference type="Rhea" id="RHEA:63684"/>
        <dbReference type="ChEBI" id="CHEBI:15378"/>
        <dbReference type="ChEBI" id="CHEBI:30616"/>
        <dbReference type="ChEBI" id="CHEBI:43474"/>
        <dbReference type="ChEBI" id="CHEBI:149470"/>
        <dbReference type="ChEBI" id="CHEBI:149473"/>
        <dbReference type="ChEBI" id="CHEBI:456216"/>
    </reaction>
</comment>
<evidence type="ECO:0000256" key="9">
    <source>
        <dbReference type="HAMAP-Rule" id="MF_00336"/>
    </source>
</evidence>
<dbReference type="UniPathway" id="UPA00078">
    <property type="reaction ID" value="UER00161"/>
</dbReference>
<sequence>MIKGIFITATGTDVGKTYITTQITKKLRENNINAGYYKAALSGARVENNKVIECDCLDVLDASSIKGECEEFVSYIFETPVSPHLASRLENKSIKLNKIKDDFNRLKEKYEYITVEGSGGIVCPISLEDETIMLTDIVKLLDLDIIVVAPSDLGTINSTVLTVEYARNQGINVKGIIMNYYDSDNFVHVDNKKALEFITGVSVIGLVEKDGNLSMTLEDICSNYKELN</sequence>
<dbReference type="STRING" id="1121307.CLCY_1c02130"/>
<comment type="subcellular location">
    <subcellularLocation>
        <location evidence="9">Cytoplasm</location>
    </subcellularLocation>
</comment>
<feature type="binding site" evidence="9">
    <location>
        <position position="55"/>
    </location>
    <ligand>
        <name>ATP</name>
        <dbReference type="ChEBI" id="CHEBI:30616"/>
    </ligand>
</feature>
<reference evidence="10 11" key="1">
    <citation type="submission" date="2015-06" db="EMBL/GenBank/DDBJ databases">
        <title>Draft genome sequence of the purine-degrading Clostridium cylindrosporum HC-1 (DSM 605).</title>
        <authorList>
            <person name="Poehlein A."/>
            <person name="Schiel-Bengelsdorf B."/>
            <person name="Bengelsdorf F."/>
            <person name="Daniel R."/>
            <person name="Duerre P."/>
        </authorList>
    </citation>
    <scope>NUCLEOTIDE SEQUENCE [LARGE SCALE GENOMIC DNA]</scope>
    <source>
        <strain evidence="10 11">DSM 605</strain>
    </source>
</reference>
<comment type="function">
    <text evidence="9">Catalyzes a mechanistically unusual reaction, the ATP-dependent insertion of CO2 between the N7 and N8 nitrogen atoms of 7,8-diaminopelargonic acid (DAPA, also called 7,8-diammoniononanoate) to form a ureido ring.</text>
</comment>
<dbReference type="GO" id="GO:0005829">
    <property type="term" value="C:cytosol"/>
    <property type="evidence" value="ECO:0007669"/>
    <property type="project" value="TreeGrafter"/>
</dbReference>
<gene>
    <name evidence="9 10" type="primary">bioD</name>
    <name evidence="10" type="ORF">CLCY_1c02130</name>
</gene>
<dbReference type="GO" id="GO:0009102">
    <property type="term" value="P:biotin biosynthetic process"/>
    <property type="evidence" value="ECO:0007669"/>
    <property type="project" value="UniProtKB-UniRule"/>
</dbReference>
<keyword evidence="7 9" id="KW-0460">Magnesium</keyword>
<dbReference type="Pfam" id="PF13500">
    <property type="entry name" value="AAA_26"/>
    <property type="match status" value="1"/>
</dbReference>
<name>A0A0J8D9I1_CLOCY</name>
<keyword evidence="11" id="KW-1185">Reference proteome</keyword>
<feature type="binding site" evidence="9">
    <location>
        <position position="17"/>
    </location>
    <ligand>
        <name>Mg(2+)</name>
        <dbReference type="ChEBI" id="CHEBI:18420"/>
    </ligand>
</feature>
<feature type="binding site" evidence="9">
    <location>
        <position position="55"/>
    </location>
    <ligand>
        <name>Mg(2+)</name>
        <dbReference type="ChEBI" id="CHEBI:18420"/>
    </ligand>
</feature>
<protein>
    <recommendedName>
        <fullName evidence="9">ATP-dependent dethiobiotin synthetase BioD</fullName>
        <ecNumber evidence="9">6.3.3.3</ecNumber>
    </recommendedName>
    <alternativeName>
        <fullName evidence="9">DTB synthetase</fullName>
        <shortName evidence="9">DTBS</shortName>
    </alternativeName>
    <alternativeName>
        <fullName evidence="9">Dethiobiotin synthase</fullName>
    </alternativeName>
</protein>
<feature type="binding site" evidence="9">
    <location>
        <position position="116"/>
    </location>
    <ligand>
        <name>Mg(2+)</name>
        <dbReference type="ChEBI" id="CHEBI:18420"/>
    </ligand>
</feature>
<keyword evidence="2 9" id="KW-0436">Ligase</keyword>
<organism evidence="10 11">
    <name type="scientific">Clostridium cylindrosporum DSM 605</name>
    <dbReference type="NCBI Taxonomy" id="1121307"/>
    <lineage>
        <taxon>Bacteria</taxon>
        <taxon>Bacillati</taxon>
        <taxon>Bacillota</taxon>
        <taxon>Clostridia</taxon>
        <taxon>Eubacteriales</taxon>
        <taxon>Clostridiaceae</taxon>
        <taxon>Clostridium</taxon>
    </lineage>
</organism>
<evidence type="ECO:0000256" key="3">
    <source>
        <dbReference type="ARBA" id="ARBA00022723"/>
    </source>
</evidence>
<evidence type="ECO:0000256" key="7">
    <source>
        <dbReference type="ARBA" id="ARBA00022842"/>
    </source>
</evidence>
<dbReference type="InterPro" id="IPR004472">
    <property type="entry name" value="DTB_synth_BioD"/>
</dbReference>
<dbReference type="NCBIfam" id="TIGR00347">
    <property type="entry name" value="bioD"/>
    <property type="match status" value="1"/>
</dbReference>
<feature type="binding site" evidence="9">
    <location>
        <begin position="116"/>
        <end position="119"/>
    </location>
    <ligand>
        <name>ATP</name>
        <dbReference type="ChEBI" id="CHEBI:30616"/>
    </ligand>
</feature>
<accession>A0A0J8D9I1</accession>
<dbReference type="EMBL" id="LFVU01000028">
    <property type="protein sequence ID" value="KMT20979.1"/>
    <property type="molecule type" value="Genomic_DNA"/>
</dbReference>
<dbReference type="EC" id="6.3.3.3" evidence="9"/>
<dbReference type="SUPFAM" id="SSF52540">
    <property type="entry name" value="P-loop containing nucleoside triphosphate hydrolases"/>
    <property type="match status" value="1"/>
</dbReference>
<keyword evidence="1 9" id="KW-0963">Cytoplasm</keyword>
<dbReference type="Gene3D" id="3.40.50.300">
    <property type="entry name" value="P-loop containing nucleotide triphosphate hydrolases"/>
    <property type="match status" value="1"/>
</dbReference>
<dbReference type="PIRSF" id="PIRSF006755">
    <property type="entry name" value="DTB_synth"/>
    <property type="match status" value="1"/>
</dbReference>
<dbReference type="PANTHER" id="PTHR43210:SF2">
    <property type="entry name" value="ATP-DEPENDENT DETHIOBIOTIN SYNTHETASE BIOD 2"/>
    <property type="match status" value="1"/>
</dbReference>
<dbReference type="GO" id="GO:0005524">
    <property type="term" value="F:ATP binding"/>
    <property type="evidence" value="ECO:0007669"/>
    <property type="project" value="UniProtKB-UniRule"/>
</dbReference>
<comment type="pathway">
    <text evidence="9">Cofactor biosynthesis; biotin biosynthesis; biotin from 7,8-diaminononanoate: step 1/2.</text>
</comment>
<keyword evidence="3 9" id="KW-0479">Metal-binding</keyword>
<dbReference type="InterPro" id="IPR027417">
    <property type="entry name" value="P-loop_NTPase"/>
</dbReference>
<dbReference type="PANTHER" id="PTHR43210">
    <property type="entry name" value="DETHIOBIOTIN SYNTHETASE"/>
    <property type="match status" value="1"/>
</dbReference>
<evidence type="ECO:0000256" key="1">
    <source>
        <dbReference type="ARBA" id="ARBA00022490"/>
    </source>
</evidence>
<feature type="binding site" evidence="9">
    <location>
        <position position="42"/>
    </location>
    <ligand>
        <name>substrate</name>
    </ligand>
</feature>
<evidence type="ECO:0000313" key="10">
    <source>
        <dbReference type="EMBL" id="KMT20979.1"/>
    </source>
</evidence>
<comment type="caution">
    <text evidence="10">The sequence shown here is derived from an EMBL/GenBank/DDBJ whole genome shotgun (WGS) entry which is preliminary data.</text>
</comment>
<evidence type="ECO:0000256" key="4">
    <source>
        <dbReference type="ARBA" id="ARBA00022741"/>
    </source>
</evidence>
<comment type="similarity">
    <text evidence="9">Belongs to the dethiobiotin synthetase family.</text>
</comment>
<dbReference type="Proteomes" id="UP000036756">
    <property type="component" value="Unassembled WGS sequence"/>
</dbReference>
<comment type="catalytic activity">
    <reaction evidence="9">
        <text>(7R,8S)-7,8-diammoniononanoate + CO2 + ATP = (4R,5S)-dethiobiotin + ADP + phosphate + 3 H(+)</text>
        <dbReference type="Rhea" id="RHEA:15805"/>
        <dbReference type="ChEBI" id="CHEBI:15378"/>
        <dbReference type="ChEBI" id="CHEBI:16526"/>
        <dbReference type="ChEBI" id="CHEBI:30616"/>
        <dbReference type="ChEBI" id="CHEBI:43474"/>
        <dbReference type="ChEBI" id="CHEBI:149469"/>
        <dbReference type="ChEBI" id="CHEBI:149473"/>
        <dbReference type="ChEBI" id="CHEBI:456216"/>
        <dbReference type="EC" id="6.3.3.3"/>
    </reaction>
</comment>
<feature type="binding site" evidence="9">
    <location>
        <begin position="13"/>
        <end position="18"/>
    </location>
    <ligand>
        <name>ATP</name>
        <dbReference type="ChEBI" id="CHEBI:30616"/>
    </ligand>
</feature>
<keyword evidence="5 9" id="KW-0093">Biotin biosynthesis</keyword>
<comment type="cofactor">
    <cofactor evidence="9">
        <name>Mg(2+)</name>
        <dbReference type="ChEBI" id="CHEBI:18420"/>
    </cofactor>
</comment>
<evidence type="ECO:0000256" key="8">
    <source>
        <dbReference type="ARBA" id="ARBA00047386"/>
    </source>
</evidence>
<evidence type="ECO:0000313" key="11">
    <source>
        <dbReference type="Proteomes" id="UP000036756"/>
    </source>
</evidence>
<proteinExistence type="inferred from homology"/>
<feature type="active site" evidence="9">
    <location>
        <position position="38"/>
    </location>
</feature>
<evidence type="ECO:0000256" key="5">
    <source>
        <dbReference type="ARBA" id="ARBA00022756"/>
    </source>
</evidence>
<dbReference type="GO" id="GO:0004141">
    <property type="term" value="F:dethiobiotin synthase activity"/>
    <property type="evidence" value="ECO:0007669"/>
    <property type="project" value="UniProtKB-UniRule"/>
</dbReference>
<dbReference type="GO" id="GO:0000287">
    <property type="term" value="F:magnesium ion binding"/>
    <property type="evidence" value="ECO:0007669"/>
    <property type="project" value="UniProtKB-UniRule"/>
</dbReference>
<dbReference type="CDD" id="cd03109">
    <property type="entry name" value="DTBS"/>
    <property type="match status" value="1"/>
</dbReference>
<dbReference type="RefSeq" id="WP_048571376.1">
    <property type="nucleotide sequence ID" value="NZ_LFVU01000028.1"/>
</dbReference>
<dbReference type="AlphaFoldDB" id="A0A0J8D9I1"/>
<dbReference type="HAMAP" id="MF_00336">
    <property type="entry name" value="BioD"/>
    <property type="match status" value="1"/>
</dbReference>
<evidence type="ECO:0000256" key="6">
    <source>
        <dbReference type="ARBA" id="ARBA00022840"/>
    </source>
</evidence>
<comment type="caution">
    <text evidence="9">Lacks conserved residue(s) required for the propagation of feature annotation.</text>
</comment>
<keyword evidence="4 9" id="KW-0547">Nucleotide-binding</keyword>
<evidence type="ECO:0000256" key="2">
    <source>
        <dbReference type="ARBA" id="ARBA00022598"/>
    </source>
</evidence>
<dbReference type="PATRIC" id="fig|1121307.3.peg.576"/>
<comment type="subunit">
    <text evidence="9">Homodimer.</text>
</comment>
<keyword evidence="6 9" id="KW-0067">ATP-binding</keyword>
<dbReference type="OrthoDB" id="9802097at2"/>